<organism evidence="2 3">
    <name type="scientific">Vandammella animalimorsus</name>
    <dbReference type="NCBI Taxonomy" id="2029117"/>
    <lineage>
        <taxon>Bacteria</taxon>
        <taxon>Pseudomonadati</taxon>
        <taxon>Pseudomonadota</taxon>
        <taxon>Betaproteobacteria</taxon>
        <taxon>Burkholderiales</taxon>
        <taxon>Comamonadaceae</taxon>
        <taxon>Vandammella</taxon>
    </lineage>
</organism>
<dbReference type="PANTHER" id="PTHR44086">
    <property type="entry name" value="THIOSULFATE SULFURTRANSFERASE RDL2, MITOCHONDRIAL-RELATED"/>
    <property type="match status" value="1"/>
</dbReference>
<sequence>MSFFLDNWYLFVLAIGSGAMLFLPALARQGTASITPAQAVQKMNAEKAVVIDVRSSDEYASGHVKGAKHITGDALEQQLPQAVKNKAAPVLFICASGPRAQRALLQAKKLGYENGFVIAGGTKAWRDAGLPLATGAKAG</sequence>
<dbReference type="PROSITE" id="PS50206">
    <property type="entry name" value="RHODANESE_3"/>
    <property type="match status" value="1"/>
</dbReference>
<evidence type="ECO:0000259" key="1">
    <source>
        <dbReference type="PROSITE" id="PS50206"/>
    </source>
</evidence>
<gene>
    <name evidence="2" type="ORF">CK620_03560</name>
</gene>
<dbReference type="Proteomes" id="UP000217999">
    <property type="component" value="Unassembled WGS sequence"/>
</dbReference>
<dbReference type="SUPFAM" id="SSF52821">
    <property type="entry name" value="Rhodanese/Cell cycle control phosphatase"/>
    <property type="match status" value="1"/>
</dbReference>
<dbReference type="RefSeq" id="WP_095549156.1">
    <property type="nucleotide sequence ID" value="NZ_CP154474.1"/>
</dbReference>
<dbReference type="InterPro" id="IPR036873">
    <property type="entry name" value="Rhodanese-like_dom_sf"/>
</dbReference>
<name>A0A2A2AB61_9BURK</name>
<dbReference type="CDD" id="cd00158">
    <property type="entry name" value="RHOD"/>
    <property type="match status" value="1"/>
</dbReference>
<dbReference type="EMBL" id="NSJF01000002">
    <property type="protein sequence ID" value="PAT35017.1"/>
    <property type="molecule type" value="Genomic_DNA"/>
</dbReference>
<protein>
    <submittedName>
        <fullName evidence="2">Sulfurtransferase</fullName>
    </submittedName>
</protein>
<feature type="domain" description="Rhodanese" evidence="1">
    <location>
        <begin position="44"/>
        <end position="134"/>
    </location>
</feature>
<keyword evidence="2" id="KW-0808">Transferase</keyword>
<dbReference type="Pfam" id="PF00581">
    <property type="entry name" value="Rhodanese"/>
    <property type="match status" value="1"/>
</dbReference>
<dbReference type="PANTHER" id="PTHR44086:SF13">
    <property type="entry name" value="THIOSULFATE SULFURTRANSFERASE PSPE"/>
    <property type="match status" value="1"/>
</dbReference>
<comment type="caution">
    <text evidence="2">The sequence shown here is derived from an EMBL/GenBank/DDBJ whole genome shotgun (WGS) entry which is preliminary data.</text>
</comment>
<evidence type="ECO:0000313" key="2">
    <source>
        <dbReference type="EMBL" id="PAT35017.1"/>
    </source>
</evidence>
<dbReference type="Gene3D" id="3.40.250.10">
    <property type="entry name" value="Rhodanese-like domain"/>
    <property type="match status" value="1"/>
</dbReference>
<evidence type="ECO:0000313" key="3">
    <source>
        <dbReference type="Proteomes" id="UP000217999"/>
    </source>
</evidence>
<reference evidence="2 3" key="1">
    <citation type="submission" date="2017-08" db="EMBL/GenBank/DDBJ databases">
        <title>WGS of Clinical strains of the CDC Group NO-1 linked to zoonotic infections in humans.</title>
        <authorList>
            <person name="Bernier A.-M."/>
            <person name="Bernard K."/>
        </authorList>
    </citation>
    <scope>NUCLEOTIDE SEQUENCE [LARGE SCALE GENOMIC DNA]</scope>
    <source>
        <strain evidence="2 3">NML03-0146</strain>
    </source>
</reference>
<proteinExistence type="predicted"/>
<accession>A0A2A2AB61</accession>
<dbReference type="AlphaFoldDB" id="A0A2A2AB61"/>
<dbReference type="InterPro" id="IPR001763">
    <property type="entry name" value="Rhodanese-like_dom"/>
</dbReference>
<dbReference type="SMART" id="SM00450">
    <property type="entry name" value="RHOD"/>
    <property type="match status" value="1"/>
</dbReference>
<dbReference type="GO" id="GO:0004792">
    <property type="term" value="F:thiosulfate-cyanide sulfurtransferase activity"/>
    <property type="evidence" value="ECO:0007669"/>
    <property type="project" value="TreeGrafter"/>
</dbReference>